<dbReference type="EMBL" id="JAFBFI010000005">
    <property type="protein sequence ID" value="MBM7692144.1"/>
    <property type="molecule type" value="Genomic_DNA"/>
</dbReference>
<evidence type="ECO:0000313" key="3">
    <source>
        <dbReference type="Proteomes" id="UP000823486"/>
    </source>
</evidence>
<name>A0ABS2QH48_9BACI</name>
<keyword evidence="1" id="KW-0175">Coiled coil</keyword>
<organism evidence="2 3">
    <name type="scientific">Peribacillus deserti</name>
    <dbReference type="NCBI Taxonomy" id="673318"/>
    <lineage>
        <taxon>Bacteria</taxon>
        <taxon>Bacillati</taxon>
        <taxon>Bacillota</taxon>
        <taxon>Bacilli</taxon>
        <taxon>Bacillales</taxon>
        <taxon>Bacillaceae</taxon>
        <taxon>Peribacillus</taxon>
    </lineage>
</organism>
<accession>A0ABS2QH48</accession>
<comment type="caution">
    <text evidence="2">The sequence shown here is derived from an EMBL/GenBank/DDBJ whole genome shotgun (WGS) entry which is preliminary data.</text>
</comment>
<gene>
    <name evidence="2" type="ORF">JOC77_001571</name>
</gene>
<evidence type="ECO:0000313" key="2">
    <source>
        <dbReference type="EMBL" id="MBM7692144.1"/>
    </source>
</evidence>
<evidence type="ECO:0000256" key="1">
    <source>
        <dbReference type="SAM" id="Coils"/>
    </source>
</evidence>
<dbReference type="RefSeq" id="WP_204541036.1">
    <property type="nucleotide sequence ID" value="NZ_JAFBFI010000005.1"/>
</dbReference>
<dbReference type="Proteomes" id="UP000823486">
    <property type="component" value="Unassembled WGS sequence"/>
</dbReference>
<reference evidence="2 3" key="1">
    <citation type="submission" date="2021-01" db="EMBL/GenBank/DDBJ databases">
        <title>Genomic Encyclopedia of Type Strains, Phase IV (KMG-IV): sequencing the most valuable type-strain genomes for metagenomic binning, comparative biology and taxonomic classification.</title>
        <authorList>
            <person name="Goeker M."/>
        </authorList>
    </citation>
    <scope>NUCLEOTIDE SEQUENCE [LARGE SCALE GENOMIC DNA]</scope>
    <source>
        <strain evidence="2 3">DSM 105482</strain>
    </source>
</reference>
<proteinExistence type="predicted"/>
<feature type="coiled-coil region" evidence="1">
    <location>
        <begin position="37"/>
        <end position="64"/>
    </location>
</feature>
<protein>
    <submittedName>
        <fullName evidence="2">Ribosome-associated translation inhibitor RaiA</fullName>
    </submittedName>
</protein>
<keyword evidence="3" id="KW-1185">Reference proteome</keyword>
<sequence length="95" mass="11420">MSTITNSAVKYRSDLIVYHVQTNERIHLSDKSCYDILSNMAAVVEKLEKQLHRYKEDNHALRWNELRIHLERHKPEGCEETLRTMERLNRKESIR</sequence>